<dbReference type="InParanoid" id="A7TC86"/>
<dbReference type="InterPro" id="IPR002181">
    <property type="entry name" value="Fibrinogen_a/b/g_C_dom"/>
</dbReference>
<keyword evidence="4" id="KW-1185">Reference proteome</keyword>
<sequence length="84" mass="9689">TAGDSLSYHRGAPFTTKDQDNDTRPQNCAVHFKGAWWHKSCFNSHLNGPYRQLYNGHAVDWHNTWKASLKHSEMKMRPADFSAK</sequence>
<accession>A7TC86</accession>
<dbReference type="InterPro" id="IPR050373">
    <property type="entry name" value="Fibrinogen_C-term_domain"/>
</dbReference>
<evidence type="ECO:0000313" key="4">
    <source>
        <dbReference type="Proteomes" id="UP000001593"/>
    </source>
</evidence>
<evidence type="ECO:0000256" key="1">
    <source>
        <dbReference type="SAM" id="MobiDB-lite"/>
    </source>
</evidence>
<protein>
    <recommendedName>
        <fullName evidence="2">Fibrinogen C-terminal domain-containing protein</fullName>
    </recommendedName>
</protein>
<dbReference type="SUPFAM" id="SSF56496">
    <property type="entry name" value="Fibrinogen C-terminal domain-like"/>
    <property type="match status" value="1"/>
</dbReference>
<organism evidence="3 4">
    <name type="scientific">Nematostella vectensis</name>
    <name type="common">Starlet sea anemone</name>
    <dbReference type="NCBI Taxonomy" id="45351"/>
    <lineage>
        <taxon>Eukaryota</taxon>
        <taxon>Metazoa</taxon>
        <taxon>Cnidaria</taxon>
        <taxon>Anthozoa</taxon>
        <taxon>Hexacorallia</taxon>
        <taxon>Actiniaria</taxon>
        <taxon>Edwardsiidae</taxon>
        <taxon>Nematostella</taxon>
    </lineage>
</organism>
<feature type="domain" description="Fibrinogen C-terminal" evidence="2">
    <location>
        <begin position="1"/>
        <end position="80"/>
    </location>
</feature>
<dbReference type="EMBL" id="DS476113">
    <property type="protein sequence ID" value="EDO26350.1"/>
    <property type="molecule type" value="Genomic_DNA"/>
</dbReference>
<dbReference type="STRING" id="45351.A7TC86"/>
<gene>
    <name evidence="3" type="ORF">NEMVEDRAFT_v1g154536</name>
</gene>
<dbReference type="OMA" id="YNCAVNQ"/>
<dbReference type="PhylomeDB" id="A7TC86"/>
<dbReference type="HOGENOM" id="CLU_038628_11_1_1"/>
<evidence type="ECO:0000259" key="2">
    <source>
        <dbReference type="PROSITE" id="PS51406"/>
    </source>
</evidence>
<dbReference type="PANTHER" id="PTHR19143">
    <property type="entry name" value="FIBRINOGEN/TENASCIN/ANGIOPOEITIN"/>
    <property type="match status" value="1"/>
</dbReference>
<dbReference type="Pfam" id="PF00147">
    <property type="entry name" value="Fibrinogen_C"/>
    <property type="match status" value="1"/>
</dbReference>
<dbReference type="eggNOG" id="KOG2579">
    <property type="taxonomic scope" value="Eukaryota"/>
</dbReference>
<name>A7TC86_NEMVE</name>
<dbReference type="PROSITE" id="PS51406">
    <property type="entry name" value="FIBRINOGEN_C_2"/>
    <property type="match status" value="1"/>
</dbReference>
<dbReference type="SMART" id="SM00186">
    <property type="entry name" value="FBG"/>
    <property type="match status" value="1"/>
</dbReference>
<dbReference type="Gene3D" id="3.90.215.10">
    <property type="entry name" value="Gamma Fibrinogen, chain A, domain 1"/>
    <property type="match status" value="1"/>
</dbReference>
<dbReference type="InterPro" id="IPR014716">
    <property type="entry name" value="Fibrinogen_a/b/g_C_1"/>
</dbReference>
<dbReference type="InterPro" id="IPR036056">
    <property type="entry name" value="Fibrinogen-like_C"/>
</dbReference>
<dbReference type="Proteomes" id="UP000001593">
    <property type="component" value="Unassembled WGS sequence"/>
</dbReference>
<dbReference type="AlphaFoldDB" id="A7TC86"/>
<evidence type="ECO:0000313" key="3">
    <source>
        <dbReference type="EMBL" id="EDO26350.1"/>
    </source>
</evidence>
<proteinExistence type="predicted"/>
<feature type="region of interest" description="Disordered" evidence="1">
    <location>
        <begin position="1"/>
        <end position="24"/>
    </location>
</feature>
<feature type="non-terminal residue" evidence="3">
    <location>
        <position position="1"/>
    </location>
</feature>
<reference evidence="3 4" key="1">
    <citation type="journal article" date="2007" name="Science">
        <title>Sea anemone genome reveals ancestral eumetazoan gene repertoire and genomic organization.</title>
        <authorList>
            <person name="Putnam N.H."/>
            <person name="Srivastava M."/>
            <person name="Hellsten U."/>
            <person name="Dirks B."/>
            <person name="Chapman J."/>
            <person name="Salamov A."/>
            <person name="Terry A."/>
            <person name="Shapiro H."/>
            <person name="Lindquist E."/>
            <person name="Kapitonov V.V."/>
            <person name="Jurka J."/>
            <person name="Genikhovich G."/>
            <person name="Grigoriev I.V."/>
            <person name="Lucas S.M."/>
            <person name="Steele R.E."/>
            <person name="Finnerty J.R."/>
            <person name="Technau U."/>
            <person name="Martindale M.Q."/>
            <person name="Rokhsar D.S."/>
        </authorList>
    </citation>
    <scope>NUCLEOTIDE SEQUENCE [LARGE SCALE GENOMIC DNA]</scope>
    <source>
        <strain evidence="4">CH2 X CH6</strain>
    </source>
</reference>